<feature type="domain" description="Nudix hydrolase" evidence="24">
    <location>
        <begin position="34"/>
        <end position="127"/>
    </location>
</feature>
<dbReference type="AlphaFoldDB" id="A0A0D0D783"/>
<dbReference type="GO" id="GO:0046872">
    <property type="term" value="F:metal ion binding"/>
    <property type="evidence" value="ECO:0007669"/>
    <property type="project" value="UniProtKB-KW"/>
</dbReference>
<evidence type="ECO:0000256" key="18">
    <source>
        <dbReference type="ARBA" id="ARBA00031927"/>
    </source>
</evidence>
<dbReference type="CDD" id="cd03427">
    <property type="entry name" value="NUDIX_MTH1_Nudt1"/>
    <property type="match status" value="1"/>
</dbReference>
<comment type="catalytic activity">
    <reaction evidence="20">
        <text>N(6)-methyl-ATP + H2O = N(6)-methyl-AMP + diphosphate + H(+)</text>
        <dbReference type="Rhea" id="RHEA:67608"/>
        <dbReference type="ChEBI" id="CHEBI:15377"/>
        <dbReference type="ChEBI" id="CHEBI:15378"/>
        <dbReference type="ChEBI" id="CHEBI:33019"/>
        <dbReference type="ChEBI" id="CHEBI:144842"/>
        <dbReference type="ChEBI" id="CHEBI:172873"/>
    </reaction>
    <physiologicalReaction direction="left-to-right" evidence="20">
        <dbReference type="Rhea" id="RHEA:67609"/>
    </physiologicalReaction>
</comment>
<evidence type="ECO:0000256" key="4">
    <source>
        <dbReference type="ARBA" id="ARBA00011245"/>
    </source>
</evidence>
<name>A0A0D0D783_9AGAM</name>
<evidence type="ECO:0000256" key="22">
    <source>
        <dbReference type="ARBA" id="ARBA00049032"/>
    </source>
</evidence>
<evidence type="ECO:0000256" key="7">
    <source>
        <dbReference type="ARBA" id="ARBA00022842"/>
    </source>
</evidence>
<evidence type="ECO:0000256" key="14">
    <source>
        <dbReference type="ARBA" id="ARBA00026218"/>
    </source>
</evidence>
<comment type="function">
    <text evidence="23">Oxidized purine nucleoside triphosphate hydrolase which is a prominent sanitizer of the oxidized nucleotide pool. Catalyzes the hydrolysis of 2-oxo-dATP (2-hydroxy-dATP) into 2-oxo-dAMP. Also has a significant hydrolase activity toward 2-oxo-ATP, 8-oxo-dGTP and 8-oxo-dATP. Through the hydrolysis of oxidized purine nucleoside triphosphates, prevents their incorporation into DNA and the subsequent transversions A:T to C:G and G:C to T:A. Also catalyzes the hydrolysis of methylated purine nucleoside triphosphate preventing their integration into DNA. Through this antimutagenic activity protects cells from oxidative stress.</text>
</comment>
<evidence type="ECO:0000256" key="23">
    <source>
        <dbReference type="ARBA" id="ARBA00053094"/>
    </source>
</evidence>
<dbReference type="GO" id="GO:0005634">
    <property type="term" value="C:nucleus"/>
    <property type="evidence" value="ECO:0007669"/>
    <property type="project" value="UniProtKB-SubCell"/>
</dbReference>
<dbReference type="Pfam" id="PF00293">
    <property type="entry name" value="NUDIX"/>
    <property type="match status" value="1"/>
</dbReference>
<comment type="cofactor">
    <cofactor evidence="1">
        <name>Mg(2+)</name>
        <dbReference type="ChEBI" id="CHEBI:18420"/>
    </cofactor>
</comment>
<comment type="catalytic activity">
    <reaction evidence="11">
        <text>8-oxo-dGTP + H2O = 8-oxo-dGMP + diphosphate + H(+)</text>
        <dbReference type="Rhea" id="RHEA:31575"/>
        <dbReference type="ChEBI" id="CHEBI:15377"/>
        <dbReference type="ChEBI" id="CHEBI:15378"/>
        <dbReference type="ChEBI" id="CHEBI:33019"/>
        <dbReference type="ChEBI" id="CHEBI:63224"/>
        <dbReference type="ChEBI" id="CHEBI:77896"/>
    </reaction>
    <physiologicalReaction direction="left-to-right" evidence="11">
        <dbReference type="Rhea" id="RHEA:31576"/>
    </physiologicalReaction>
</comment>
<evidence type="ECO:0000256" key="8">
    <source>
        <dbReference type="ARBA" id="ARBA00023242"/>
    </source>
</evidence>
<dbReference type="Proteomes" id="UP000054538">
    <property type="component" value="Unassembled WGS sequence"/>
</dbReference>
<dbReference type="PROSITE" id="PS51462">
    <property type="entry name" value="NUDIX"/>
    <property type="match status" value="1"/>
</dbReference>
<keyword evidence="5" id="KW-0479">Metal-binding</keyword>
<evidence type="ECO:0000256" key="12">
    <source>
        <dbReference type="ARBA" id="ARBA00024596"/>
    </source>
</evidence>
<gene>
    <name evidence="25" type="ORF">PAXRUDRAFT_146600</name>
</gene>
<evidence type="ECO:0000256" key="2">
    <source>
        <dbReference type="ARBA" id="ARBA00004123"/>
    </source>
</evidence>
<evidence type="ECO:0000256" key="9">
    <source>
        <dbReference type="ARBA" id="ARBA00024448"/>
    </source>
</evidence>
<evidence type="ECO:0000256" key="15">
    <source>
        <dbReference type="ARBA" id="ARBA00029673"/>
    </source>
</evidence>
<keyword evidence="8" id="KW-0539">Nucleus</keyword>
<comment type="subcellular location">
    <subcellularLocation>
        <location evidence="2">Nucleus</location>
    </subcellularLocation>
</comment>
<evidence type="ECO:0000256" key="5">
    <source>
        <dbReference type="ARBA" id="ARBA00022723"/>
    </source>
</evidence>
<comment type="catalytic activity">
    <reaction evidence="10">
        <text>2-oxo-dATP + H2O = 2-oxo-dAMP + diphosphate + H(+)</text>
        <dbReference type="Rhea" id="RHEA:31583"/>
        <dbReference type="ChEBI" id="CHEBI:15377"/>
        <dbReference type="ChEBI" id="CHEBI:15378"/>
        <dbReference type="ChEBI" id="CHEBI:33019"/>
        <dbReference type="ChEBI" id="CHEBI:63212"/>
        <dbReference type="ChEBI" id="CHEBI:77897"/>
        <dbReference type="EC" id="3.6.1.56"/>
    </reaction>
    <physiologicalReaction direction="left-to-right" evidence="10">
        <dbReference type="Rhea" id="RHEA:31584"/>
    </physiologicalReaction>
</comment>
<comment type="catalytic activity">
    <reaction evidence="9">
        <text>8-oxo-dATP + H2O = 8-oxo-dAMP + diphosphate + H(+)</text>
        <dbReference type="Rhea" id="RHEA:65396"/>
        <dbReference type="ChEBI" id="CHEBI:15377"/>
        <dbReference type="ChEBI" id="CHEBI:15378"/>
        <dbReference type="ChEBI" id="CHEBI:33019"/>
        <dbReference type="ChEBI" id="CHEBI:71361"/>
        <dbReference type="ChEBI" id="CHEBI:172871"/>
    </reaction>
    <physiologicalReaction direction="left-to-right" evidence="9">
        <dbReference type="Rhea" id="RHEA:65397"/>
    </physiologicalReaction>
</comment>
<comment type="catalytic activity">
    <reaction evidence="22">
        <text>N(6)-methyl-dATP + H2O = N(6)-methyl-dAMP + diphosphate + H(+)</text>
        <dbReference type="Rhea" id="RHEA:67604"/>
        <dbReference type="ChEBI" id="CHEBI:15377"/>
        <dbReference type="ChEBI" id="CHEBI:15378"/>
        <dbReference type="ChEBI" id="CHEBI:33019"/>
        <dbReference type="ChEBI" id="CHEBI:169976"/>
        <dbReference type="ChEBI" id="CHEBI:172872"/>
    </reaction>
    <physiologicalReaction direction="left-to-right" evidence="22">
        <dbReference type="Rhea" id="RHEA:67605"/>
    </physiologicalReaction>
</comment>
<dbReference type="PANTHER" id="PTHR43758:SF2">
    <property type="entry name" value="OXIDIZED PURINE NUCLEOSIDE TRIPHOSPHATE HYDROLASE"/>
    <property type="match status" value="1"/>
</dbReference>
<reference evidence="26" key="2">
    <citation type="submission" date="2015-01" db="EMBL/GenBank/DDBJ databases">
        <title>Evolutionary Origins and Diversification of the Mycorrhizal Mutualists.</title>
        <authorList>
            <consortium name="DOE Joint Genome Institute"/>
            <consortium name="Mycorrhizal Genomics Consortium"/>
            <person name="Kohler A."/>
            <person name="Kuo A."/>
            <person name="Nagy L.G."/>
            <person name="Floudas D."/>
            <person name="Copeland A."/>
            <person name="Barry K.W."/>
            <person name="Cichocki N."/>
            <person name="Veneault-Fourrey C."/>
            <person name="LaButti K."/>
            <person name="Lindquist E.A."/>
            <person name="Lipzen A."/>
            <person name="Lundell T."/>
            <person name="Morin E."/>
            <person name="Murat C."/>
            <person name="Riley R."/>
            <person name="Ohm R."/>
            <person name="Sun H."/>
            <person name="Tunlid A."/>
            <person name="Henrissat B."/>
            <person name="Grigoriev I.V."/>
            <person name="Hibbett D.S."/>
            <person name="Martin F."/>
        </authorList>
    </citation>
    <scope>NUCLEOTIDE SEQUENCE [LARGE SCALE GENOMIC DNA]</scope>
    <source>
        <strain evidence="26">Ve08.2h10</strain>
    </source>
</reference>
<proteinExistence type="inferred from homology"/>
<accession>A0A0D0D783</accession>
<protein>
    <recommendedName>
        <fullName evidence="14">Oxidized purine nucleoside triphosphate hydrolase</fullName>
        <ecNumber evidence="13">3.6.1.56</ecNumber>
    </recommendedName>
    <alternativeName>
        <fullName evidence="18">2-hydroxy-dATP diphosphatase</fullName>
    </alternativeName>
    <alternativeName>
        <fullName evidence="17">7,8-dihydro-8-oxoguanine triphosphatase</fullName>
    </alternativeName>
    <alternativeName>
        <fullName evidence="16">8-oxo-dGTPase</fullName>
    </alternativeName>
    <alternativeName>
        <fullName evidence="19">Methylated purine nucleoside triphosphate hydrolase</fullName>
    </alternativeName>
    <alternativeName>
        <fullName evidence="15">Nucleoside diphosphate-linked moiety X motif 1</fullName>
    </alternativeName>
</protein>
<dbReference type="EC" id="3.6.1.56" evidence="13"/>
<dbReference type="InterPro" id="IPR020084">
    <property type="entry name" value="NUDIX_hydrolase_CS"/>
</dbReference>
<dbReference type="OrthoDB" id="447842at2759"/>
<dbReference type="GO" id="GO:0008828">
    <property type="term" value="F:dATP diphosphatase activity"/>
    <property type="evidence" value="ECO:0007669"/>
    <property type="project" value="UniProtKB-EC"/>
</dbReference>
<keyword evidence="7" id="KW-0460">Magnesium</keyword>
<evidence type="ECO:0000259" key="24">
    <source>
        <dbReference type="PROSITE" id="PS51462"/>
    </source>
</evidence>
<dbReference type="InterPro" id="IPR015797">
    <property type="entry name" value="NUDIX_hydrolase-like_dom_sf"/>
</dbReference>
<keyword evidence="6" id="KW-0378">Hydrolase</keyword>
<evidence type="ECO:0000256" key="13">
    <source>
        <dbReference type="ARBA" id="ARBA00026103"/>
    </source>
</evidence>
<evidence type="ECO:0000256" key="17">
    <source>
        <dbReference type="ARBA" id="ARBA00030682"/>
    </source>
</evidence>
<evidence type="ECO:0000256" key="3">
    <source>
        <dbReference type="ARBA" id="ARBA00005582"/>
    </source>
</evidence>
<dbReference type="EMBL" id="KN825246">
    <property type="protein sequence ID" value="KIK92762.1"/>
    <property type="molecule type" value="Genomic_DNA"/>
</dbReference>
<evidence type="ECO:0000256" key="19">
    <source>
        <dbReference type="ARBA" id="ARBA00032071"/>
    </source>
</evidence>
<dbReference type="PRINTS" id="PR01403">
    <property type="entry name" value="8OXTPHPHTASE"/>
</dbReference>
<dbReference type="HOGENOM" id="CLU_1983091_0_0_1"/>
<dbReference type="PANTHER" id="PTHR43758">
    <property type="entry name" value="7,8-DIHYDRO-8-OXOGUANINE TRIPHOSPHATASE"/>
    <property type="match status" value="1"/>
</dbReference>
<evidence type="ECO:0000256" key="16">
    <source>
        <dbReference type="ARBA" id="ARBA00030634"/>
    </source>
</evidence>
<dbReference type="InterPro" id="IPR003563">
    <property type="entry name" value="8ODP"/>
</dbReference>
<comment type="similarity">
    <text evidence="3">Belongs to the Nudix hydrolase family.</text>
</comment>
<evidence type="ECO:0000313" key="25">
    <source>
        <dbReference type="EMBL" id="KIK92762.1"/>
    </source>
</evidence>
<dbReference type="PROSITE" id="PS00893">
    <property type="entry name" value="NUDIX_BOX"/>
    <property type="match status" value="1"/>
</dbReference>
<keyword evidence="26" id="KW-1185">Reference proteome</keyword>
<evidence type="ECO:0000256" key="11">
    <source>
        <dbReference type="ARBA" id="ARBA00024486"/>
    </source>
</evidence>
<dbReference type="GO" id="GO:0005737">
    <property type="term" value="C:cytoplasm"/>
    <property type="evidence" value="ECO:0007669"/>
    <property type="project" value="TreeGrafter"/>
</dbReference>
<dbReference type="InParanoid" id="A0A0D0D783"/>
<dbReference type="STRING" id="930991.A0A0D0D783"/>
<dbReference type="GO" id="GO:0008413">
    <property type="term" value="F:8-oxo-7,8-dihydroguanosine triphosphate pyrophosphatase activity"/>
    <property type="evidence" value="ECO:0007669"/>
    <property type="project" value="InterPro"/>
</dbReference>
<comment type="subunit">
    <text evidence="4">Monomer.</text>
</comment>
<dbReference type="Gene3D" id="3.90.79.10">
    <property type="entry name" value="Nucleoside Triphosphate Pyrophosphohydrolase"/>
    <property type="match status" value="1"/>
</dbReference>
<evidence type="ECO:0000313" key="26">
    <source>
        <dbReference type="Proteomes" id="UP000054538"/>
    </source>
</evidence>
<evidence type="ECO:0000256" key="1">
    <source>
        <dbReference type="ARBA" id="ARBA00001946"/>
    </source>
</evidence>
<evidence type="ECO:0000256" key="21">
    <source>
        <dbReference type="ARBA" id="ARBA00048894"/>
    </source>
</evidence>
<dbReference type="SUPFAM" id="SSF55811">
    <property type="entry name" value="Nudix"/>
    <property type="match status" value="1"/>
</dbReference>
<comment type="catalytic activity">
    <reaction evidence="21">
        <text>O(6)-methyl-dGTP + H2O = O(6)-methyl-dGMP + diphosphate + H(+)</text>
        <dbReference type="Rhea" id="RHEA:67600"/>
        <dbReference type="ChEBI" id="CHEBI:15377"/>
        <dbReference type="ChEBI" id="CHEBI:15378"/>
        <dbReference type="ChEBI" id="CHEBI:33019"/>
        <dbReference type="ChEBI" id="CHEBI:169974"/>
        <dbReference type="ChEBI" id="CHEBI:169975"/>
    </reaction>
    <physiologicalReaction direction="left-to-right" evidence="21">
        <dbReference type="Rhea" id="RHEA:67601"/>
    </physiologicalReaction>
</comment>
<dbReference type="GO" id="GO:0042262">
    <property type="term" value="P:DNA protection"/>
    <property type="evidence" value="ECO:0007669"/>
    <property type="project" value="InterPro"/>
</dbReference>
<evidence type="ECO:0000256" key="6">
    <source>
        <dbReference type="ARBA" id="ARBA00022801"/>
    </source>
</evidence>
<dbReference type="InterPro" id="IPR000086">
    <property type="entry name" value="NUDIX_hydrolase_dom"/>
</dbReference>
<evidence type="ECO:0000256" key="20">
    <source>
        <dbReference type="ARBA" id="ARBA00048002"/>
    </source>
</evidence>
<reference evidence="25 26" key="1">
    <citation type="submission" date="2014-04" db="EMBL/GenBank/DDBJ databases">
        <authorList>
            <consortium name="DOE Joint Genome Institute"/>
            <person name="Kuo A."/>
            <person name="Kohler A."/>
            <person name="Jargeat P."/>
            <person name="Nagy L.G."/>
            <person name="Floudas D."/>
            <person name="Copeland A."/>
            <person name="Barry K.W."/>
            <person name="Cichocki N."/>
            <person name="Veneault-Fourrey C."/>
            <person name="LaButti K."/>
            <person name="Lindquist E.A."/>
            <person name="Lipzen A."/>
            <person name="Lundell T."/>
            <person name="Morin E."/>
            <person name="Murat C."/>
            <person name="Sun H."/>
            <person name="Tunlid A."/>
            <person name="Henrissat B."/>
            <person name="Grigoriev I.V."/>
            <person name="Hibbett D.S."/>
            <person name="Martin F."/>
            <person name="Nordberg H.P."/>
            <person name="Cantor M.N."/>
            <person name="Hua S.X."/>
        </authorList>
    </citation>
    <scope>NUCLEOTIDE SEQUENCE [LARGE SCALE GENOMIC DNA]</scope>
    <source>
        <strain evidence="25 26">Ve08.2h10</strain>
    </source>
</reference>
<comment type="catalytic activity">
    <reaction evidence="12">
        <text>2-oxo-ATP + H2O = 2-oxo-AMP + diphosphate + H(+)</text>
        <dbReference type="Rhea" id="RHEA:67392"/>
        <dbReference type="ChEBI" id="CHEBI:15377"/>
        <dbReference type="ChEBI" id="CHEBI:15378"/>
        <dbReference type="ChEBI" id="CHEBI:33019"/>
        <dbReference type="ChEBI" id="CHEBI:71395"/>
        <dbReference type="ChEBI" id="CHEBI:172878"/>
    </reaction>
    <physiologicalReaction direction="left-to-right" evidence="12">
        <dbReference type="Rhea" id="RHEA:67393"/>
    </physiologicalReaction>
</comment>
<sequence length="127" mass="13935">MHSDTPPGILLEGDLHPKVFAQGGSEHEWRTFERRRLYTNAFVISGNKVLLGMKKRGFGVGLYNGFGGKVDPGETPAQAAARELQEEAGIDAPLEYAGNLLFLDEGTDWAFDVKIYSAREHSGTPIE</sequence>
<organism evidence="25 26">
    <name type="scientific">Paxillus rubicundulus Ve08.2h10</name>
    <dbReference type="NCBI Taxonomy" id="930991"/>
    <lineage>
        <taxon>Eukaryota</taxon>
        <taxon>Fungi</taxon>
        <taxon>Dikarya</taxon>
        <taxon>Basidiomycota</taxon>
        <taxon>Agaricomycotina</taxon>
        <taxon>Agaricomycetes</taxon>
        <taxon>Agaricomycetidae</taxon>
        <taxon>Boletales</taxon>
        <taxon>Paxilineae</taxon>
        <taxon>Paxillaceae</taxon>
        <taxon>Paxillus</taxon>
    </lineage>
</organism>
<evidence type="ECO:0000256" key="10">
    <source>
        <dbReference type="ARBA" id="ARBA00024459"/>
    </source>
</evidence>